<dbReference type="Pfam" id="PF09335">
    <property type="entry name" value="VTT_dom"/>
    <property type="match status" value="1"/>
</dbReference>
<dbReference type="EMBL" id="CP053586">
    <property type="protein sequence ID" value="WNZ22128.1"/>
    <property type="molecule type" value="Genomic_DNA"/>
</dbReference>
<dbReference type="InterPro" id="IPR032816">
    <property type="entry name" value="VTT_dom"/>
</dbReference>
<accession>A0AA97APS1</accession>
<evidence type="ECO:0000256" key="4">
    <source>
        <dbReference type="ARBA" id="ARBA00022989"/>
    </source>
</evidence>
<sequence length="211" mass="22911">MPTHLLLLLFGLGAAVLCHYLPCQLLVDQPALINYLHMAGRKAMVLFLIAHVMATAVGLPGTWLVVSGGAVFGLVWGTILSTIGATLGAIAAFYLARLLLRHRIEHRFSQHKIMQKLNQMVSCHQLRCVLAIRVAPISPFNLVNFLFGLTPIHLRPYALGTFLGIIPGTAAYTWLGESGLKAFRGEGLTQLMAAVVCLALLSLLPLLKPQK</sequence>
<keyword evidence="4 6" id="KW-1133">Transmembrane helix</keyword>
<reference evidence="8" key="1">
    <citation type="submission" date="2020-05" db="EMBL/GenBank/DDBJ databases">
        <authorList>
            <person name="Zhu T."/>
            <person name="Keshari N."/>
            <person name="Lu X."/>
        </authorList>
    </citation>
    <scope>NUCLEOTIDE SEQUENCE</scope>
    <source>
        <strain evidence="8">NK1-12</strain>
    </source>
</reference>
<dbReference type="AlphaFoldDB" id="A0AA97APS1"/>
<feature type="transmembrane region" description="Helical" evidence="6">
    <location>
        <begin position="6"/>
        <end position="23"/>
    </location>
</feature>
<feature type="transmembrane region" description="Helical" evidence="6">
    <location>
        <begin position="157"/>
        <end position="175"/>
    </location>
</feature>
<dbReference type="InterPro" id="IPR015414">
    <property type="entry name" value="TMEM64"/>
</dbReference>
<evidence type="ECO:0000256" key="6">
    <source>
        <dbReference type="RuleBase" id="RU366058"/>
    </source>
</evidence>
<evidence type="ECO:0000256" key="2">
    <source>
        <dbReference type="ARBA" id="ARBA00022475"/>
    </source>
</evidence>
<feature type="transmembrane region" description="Helical" evidence="6">
    <location>
        <begin position="72"/>
        <end position="96"/>
    </location>
</feature>
<dbReference type="RefSeq" id="WP_316433513.1">
    <property type="nucleotide sequence ID" value="NZ_CP053586.1"/>
</dbReference>
<proteinExistence type="inferred from homology"/>
<keyword evidence="3 6" id="KW-0812">Transmembrane</keyword>
<protein>
    <recommendedName>
        <fullName evidence="6">TVP38/TMEM64 family membrane protein</fullName>
    </recommendedName>
</protein>
<dbReference type="PANTHER" id="PTHR12677">
    <property type="entry name" value="GOLGI APPARATUS MEMBRANE PROTEIN TVP38-RELATED"/>
    <property type="match status" value="1"/>
</dbReference>
<evidence type="ECO:0000256" key="1">
    <source>
        <dbReference type="ARBA" id="ARBA00004651"/>
    </source>
</evidence>
<organism evidence="8">
    <name type="scientific">Leptolyngbya sp. NK1-12</name>
    <dbReference type="NCBI Taxonomy" id="2547451"/>
    <lineage>
        <taxon>Bacteria</taxon>
        <taxon>Bacillati</taxon>
        <taxon>Cyanobacteriota</taxon>
        <taxon>Cyanophyceae</taxon>
        <taxon>Leptolyngbyales</taxon>
        <taxon>Leptolyngbyaceae</taxon>
        <taxon>Leptolyngbya group</taxon>
        <taxon>Leptolyngbya</taxon>
    </lineage>
</organism>
<name>A0AA97APS1_9CYAN</name>
<dbReference type="GO" id="GO:0005886">
    <property type="term" value="C:plasma membrane"/>
    <property type="evidence" value="ECO:0007669"/>
    <property type="project" value="UniProtKB-SubCell"/>
</dbReference>
<dbReference type="PANTHER" id="PTHR12677:SF59">
    <property type="entry name" value="GOLGI APPARATUS MEMBRANE PROTEIN TVP38-RELATED"/>
    <property type="match status" value="1"/>
</dbReference>
<comment type="subcellular location">
    <subcellularLocation>
        <location evidence="1 6">Cell membrane</location>
        <topology evidence="1 6">Multi-pass membrane protein</topology>
    </subcellularLocation>
</comment>
<gene>
    <name evidence="8" type="ORF">HJG54_04085</name>
</gene>
<keyword evidence="5 6" id="KW-0472">Membrane</keyword>
<evidence type="ECO:0000313" key="8">
    <source>
        <dbReference type="EMBL" id="WNZ22128.1"/>
    </source>
</evidence>
<feature type="domain" description="VTT" evidence="7">
    <location>
        <begin position="59"/>
        <end position="177"/>
    </location>
</feature>
<evidence type="ECO:0000256" key="5">
    <source>
        <dbReference type="ARBA" id="ARBA00023136"/>
    </source>
</evidence>
<evidence type="ECO:0000259" key="7">
    <source>
        <dbReference type="Pfam" id="PF09335"/>
    </source>
</evidence>
<feature type="transmembrane region" description="Helical" evidence="6">
    <location>
        <begin position="44"/>
        <end position="66"/>
    </location>
</feature>
<comment type="similarity">
    <text evidence="6">Belongs to the TVP38/TMEM64 family.</text>
</comment>
<keyword evidence="2 6" id="KW-1003">Cell membrane</keyword>
<evidence type="ECO:0000256" key="3">
    <source>
        <dbReference type="ARBA" id="ARBA00022692"/>
    </source>
</evidence>
<feature type="transmembrane region" description="Helical" evidence="6">
    <location>
        <begin position="187"/>
        <end position="207"/>
    </location>
</feature>